<dbReference type="Proteomes" id="UP000000343">
    <property type="component" value="Chromosome"/>
</dbReference>
<dbReference type="OrthoDB" id="9809850at2"/>
<sequence length="103" mass="11689">MFDSASRYNGVSLLPYDTADGRTVNYVARRFLPRPDNYDLLLLHTVTEGDRLDNIANTYLDDPQQFWRICDANECVSPFDLTEQPGTRIRITLPQGIPGPSRA</sequence>
<evidence type="ECO:0000313" key="2">
    <source>
        <dbReference type="Proteomes" id="UP000000343"/>
    </source>
</evidence>
<protein>
    <recommendedName>
        <fullName evidence="3">LysM domain-containing protein</fullName>
    </recommendedName>
</protein>
<dbReference type="EMBL" id="CP002480">
    <property type="protein sequence ID" value="ADW69489.1"/>
    <property type="molecule type" value="Genomic_DNA"/>
</dbReference>
<accession>E8X5E2</accession>
<dbReference type="RefSeq" id="WP_013580805.1">
    <property type="nucleotide sequence ID" value="NC_015064.1"/>
</dbReference>
<evidence type="ECO:0000313" key="1">
    <source>
        <dbReference type="EMBL" id="ADW69489.1"/>
    </source>
</evidence>
<name>E8X5E2_GRATM</name>
<organism evidence="2">
    <name type="scientific">Granulicella tundricola (strain ATCC BAA-1859 / DSM 23138 / MP5ACTX9)</name>
    <dbReference type="NCBI Taxonomy" id="1198114"/>
    <lineage>
        <taxon>Bacteria</taxon>
        <taxon>Pseudomonadati</taxon>
        <taxon>Acidobacteriota</taxon>
        <taxon>Terriglobia</taxon>
        <taxon>Terriglobales</taxon>
        <taxon>Acidobacteriaceae</taxon>
        <taxon>Granulicella</taxon>
    </lineage>
</organism>
<dbReference type="STRING" id="1198114.AciX9_2454"/>
<reference evidence="2" key="1">
    <citation type="submission" date="2011-01" db="EMBL/GenBank/DDBJ databases">
        <title>Complete sequence of chromosome of Acidobacterium sp. MP5ACTX9.</title>
        <authorList>
            <consortium name="US DOE Joint Genome Institute"/>
            <person name="Lucas S."/>
            <person name="Copeland A."/>
            <person name="Lapidus A."/>
            <person name="Cheng J.-F."/>
            <person name="Goodwin L."/>
            <person name="Pitluck S."/>
            <person name="Teshima H."/>
            <person name="Detter J.C."/>
            <person name="Han C."/>
            <person name="Tapia R."/>
            <person name="Land M."/>
            <person name="Hauser L."/>
            <person name="Kyrpides N."/>
            <person name="Ivanova N."/>
            <person name="Ovchinnikova G."/>
            <person name="Pagani I."/>
            <person name="Rawat S.R."/>
            <person name="Mannisto M."/>
            <person name="Haggblom M.M."/>
            <person name="Woyke T."/>
        </authorList>
    </citation>
    <scope>NUCLEOTIDE SEQUENCE [LARGE SCALE GENOMIC DNA]</scope>
    <source>
        <strain evidence="2">MP5ACTX9</strain>
    </source>
</reference>
<dbReference type="PaxDb" id="1198114-AciX9_2454"/>
<evidence type="ECO:0008006" key="3">
    <source>
        <dbReference type="Google" id="ProtNLM"/>
    </source>
</evidence>
<dbReference type="eggNOG" id="COG1652">
    <property type="taxonomic scope" value="Bacteria"/>
</dbReference>
<proteinExistence type="predicted"/>
<gene>
    <name evidence="1" type="ordered locus">AciX9_2454</name>
</gene>
<dbReference type="AlphaFoldDB" id="E8X5E2"/>
<dbReference type="HOGENOM" id="CLU_146747_0_0_0"/>
<keyword evidence="2" id="KW-1185">Reference proteome</keyword>
<dbReference type="InterPro" id="IPR018392">
    <property type="entry name" value="LysM"/>
</dbReference>
<dbReference type="KEGG" id="acm:AciX9_2454"/>
<dbReference type="CDD" id="cd00118">
    <property type="entry name" value="LysM"/>
    <property type="match status" value="1"/>
</dbReference>